<dbReference type="InterPro" id="IPR000600">
    <property type="entry name" value="ROK"/>
</dbReference>
<evidence type="ECO:0000313" key="2">
    <source>
        <dbReference type="EMBL" id="ABU58959.1"/>
    </source>
</evidence>
<dbReference type="RefSeq" id="WP_012121383.1">
    <property type="nucleotide sequence ID" value="NC_009767.1"/>
</dbReference>
<dbReference type="OrthoDB" id="9795247at2"/>
<dbReference type="PANTHER" id="PTHR18964">
    <property type="entry name" value="ROK (REPRESSOR, ORF, KINASE) FAMILY"/>
    <property type="match status" value="1"/>
</dbReference>
<dbReference type="SUPFAM" id="SSF53067">
    <property type="entry name" value="Actin-like ATPase domain"/>
    <property type="match status" value="1"/>
</dbReference>
<dbReference type="InterPro" id="IPR043129">
    <property type="entry name" value="ATPase_NBD"/>
</dbReference>
<dbReference type="HOGENOM" id="CLU_036604_0_4_0"/>
<reference evidence="2 3" key="1">
    <citation type="submission" date="2007-08" db="EMBL/GenBank/DDBJ databases">
        <title>Complete sequence of Roseiflexus castenholzii DSM 13941.</title>
        <authorList>
            <consortium name="US DOE Joint Genome Institute"/>
            <person name="Copeland A."/>
            <person name="Lucas S."/>
            <person name="Lapidus A."/>
            <person name="Barry K."/>
            <person name="Glavina del Rio T."/>
            <person name="Dalin E."/>
            <person name="Tice H."/>
            <person name="Pitluck S."/>
            <person name="Thompson L.S."/>
            <person name="Brettin T."/>
            <person name="Bruce D."/>
            <person name="Detter J.C."/>
            <person name="Han C."/>
            <person name="Tapia R."/>
            <person name="Schmutz J."/>
            <person name="Larimer F."/>
            <person name="Land M."/>
            <person name="Hauser L."/>
            <person name="Kyrpides N."/>
            <person name="Mikhailova N."/>
            <person name="Bryant D.A."/>
            <person name="Hanada S."/>
            <person name="Tsukatani Y."/>
            <person name="Richardson P."/>
        </authorList>
    </citation>
    <scope>NUCLEOTIDE SEQUENCE [LARGE SCALE GENOMIC DNA]</scope>
    <source>
        <strain evidence="3">DSM 13941 / HLO8</strain>
    </source>
</reference>
<dbReference type="Pfam" id="PF00480">
    <property type="entry name" value="ROK"/>
    <property type="match status" value="1"/>
</dbReference>
<dbReference type="PANTHER" id="PTHR18964:SF149">
    <property type="entry name" value="BIFUNCTIONAL UDP-N-ACETYLGLUCOSAMINE 2-EPIMERASE_N-ACETYLMANNOSAMINE KINASE"/>
    <property type="match status" value="1"/>
</dbReference>
<dbReference type="InterPro" id="IPR049874">
    <property type="entry name" value="ROK_cs"/>
</dbReference>
<dbReference type="Gene3D" id="3.30.420.40">
    <property type="match status" value="2"/>
</dbReference>
<keyword evidence="3" id="KW-1185">Reference proteome</keyword>
<accession>A7NN27</accession>
<protein>
    <submittedName>
        <fullName evidence="2">ROK family protein</fullName>
    </submittedName>
</protein>
<proteinExistence type="inferred from homology"/>
<sequence>MNLVIGLDFGGTKLAAGLVDLTHGVVLARRTIPTPVAAGAPASLDAMLAMARELMDSAPAPVQGVGVSFGGPVAADGRTVRFSMHVAGWEQMPLAARIEALLGLPAAVANDGDAAALAEFHFGAGRGVQHLLYLTVSTGIGGGIIIGGRLHRGERAWAGEAGHQTLKPDGPPCPCGRNGCLEALASGLSIAREARLRLRGPDGAFSVLATIPPDALTAQHVAEAAASGDALARAVWNEAMGWLGIGIASAANLLNPGRVVLGGGLTRAGALLFDPVRHVVAQRAMDPELSIMPAALGDDVGILGGAALLRES</sequence>
<dbReference type="eggNOG" id="COG1940">
    <property type="taxonomic scope" value="Bacteria"/>
</dbReference>
<comment type="similarity">
    <text evidence="1">Belongs to the ROK (NagC/XylR) family.</text>
</comment>
<organism evidence="2 3">
    <name type="scientific">Roseiflexus castenholzii (strain DSM 13941 / HLO8)</name>
    <dbReference type="NCBI Taxonomy" id="383372"/>
    <lineage>
        <taxon>Bacteria</taxon>
        <taxon>Bacillati</taxon>
        <taxon>Chloroflexota</taxon>
        <taxon>Chloroflexia</taxon>
        <taxon>Chloroflexales</taxon>
        <taxon>Roseiflexineae</taxon>
        <taxon>Roseiflexaceae</taxon>
        <taxon>Roseiflexus</taxon>
    </lineage>
</organism>
<evidence type="ECO:0000256" key="1">
    <source>
        <dbReference type="ARBA" id="ARBA00006479"/>
    </source>
</evidence>
<dbReference type="PROSITE" id="PS01125">
    <property type="entry name" value="ROK"/>
    <property type="match status" value="1"/>
</dbReference>
<dbReference type="EMBL" id="CP000804">
    <property type="protein sequence ID" value="ABU58959.1"/>
    <property type="molecule type" value="Genomic_DNA"/>
</dbReference>
<dbReference type="Proteomes" id="UP000000263">
    <property type="component" value="Chromosome"/>
</dbReference>
<dbReference type="AlphaFoldDB" id="A7NN27"/>
<evidence type="ECO:0000313" key="3">
    <source>
        <dbReference type="Proteomes" id="UP000000263"/>
    </source>
</evidence>
<dbReference type="STRING" id="383372.Rcas_2897"/>
<dbReference type="KEGG" id="rca:Rcas_2897"/>
<gene>
    <name evidence="2" type="ordered locus">Rcas_2897</name>
</gene>
<name>A7NN27_ROSCS</name>